<dbReference type="STRING" id="1095629.A0A0C9Y2B2"/>
<feature type="signal peptide" evidence="2">
    <location>
        <begin position="1"/>
        <end position="19"/>
    </location>
</feature>
<protein>
    <recommendedName>
        <fullName evidence="5">Protein PBN1</fullName>
    </recommendedName>
</protein>
<evidence type="ECO:0000313" key="3">
    <source>
        <dbReference type="EMBL" id="KIK02223.1"/>
    </source>
</evidence>
<feature type="chain" id="PRO_5002223101" description="Protein PBN1" evidence="2">
    <location>
        <begin position="20"/>
        <end position="243"/>
    </location>
</feature>
<accession>A0A0C9Y2B2</accession>
<dbReference type="EMBL" id="KN838595">
    <property type="protein sequence ID" value="KIK02223.1"/>
    <property type="molecule type" value="Genomic_DNA"/>
</dbReference>
<keyword evidence="4" id="KW-1185">Reference proteome</keyword>
<evidence type="ECO:0000256" key="1">
    <source>
        <dbReference type="SAM" id="Phobius"/>
    </source>
</evidence>
<evidence type="ECO:0000313" key="4">
    <source>
        <dbReference type="Proteomes" id="UP000054477"/>
    </source>
</evidence>
<gene>
    <name evidence="3" type="ORF">K443DRAFT_677755</name>
</gene>
<feature type="transmembrane region" description="Helical" evidence="1">
    <location>
        <begin position="198"/>
        <end position="216"/>
    </location>
</feature>
<organism evidence="3 4">
    <name type="scientific">Laccaria amethystina LaAM-08-1</name>
    <dbReference type="NCBI Taxonomy" id="1095629"/>
    <lineage>
        <taxon>Eukaryota</taxon>
        <taxon>Fungi</taxon>
        <taxon>Dikarya</taxon>
        <taxon>Basidiomycota</taxon>
        <taxon>Agaricomycotina</taxon>
        <taxon>Agaricomycetes</taxon>
        <taxon>Agaricomycetidae</taxon>
        <taxon>Agaricales</taxon>
        <taxon>Agaricineae</taxon>
        <taxon>Hydnangiaceae</taxon>
        <taxon>Laccaria</taxon>
    </lineage>
</organism>
<evidence type="ECO:0008006" key="5">
    <source>
        <dbReference type="Google" id="ProtNLM"/>
    </source>
</evidence>
<sequence>MISSSSLFLLLIWVTSALGNTEIVNFVATEEKNVDLAFVQNWPVLRLEESLLRWNLTALPLGTIISKDSPPCADLESWNTRLNASNTACPNQLWVVLETDHDDWKSFSKFTLRLSWAAFHPVDVYMKIFDPATISPTIPASPHQQPQNTRRKYARIQLVFTGVLTPRARPPPPEAITRIIPIFLKLEPLLFGFLPESLIPVIWFMIPVVIIGAVAASKANKYFQSVVEEAKKEVAAMKVQKVD</sequence>
<dbReference type="HOGENOM" id="CLU_099928_0_0_1"/>
<name>A0A0C9Y2B2_9AGAR</name>
<reference evidence="3 4" key="1">
    <citation type="submission" date="2014-04" db="EMBL/GenBank/DDBJ databases">
        <authorList>
            <consortium name="DOE Joint Genome Institute"/>
            <person name="Kuo A."/>
            <person name="Kohler A."/>
            <person name="Nagy L.G."/>
            <person name="Floudas D."/>
            <person name="Copeland A."/>
            <person name="Barry K.W."/>
            <person name="Cichocki N."/>
            <person name="Veneault-Fourrey C."/>
            <person name="LaButti K."/>
            <person name="Lindquist E.A."/>
            <person name="Lipzen A."/>
            <person name="Lundell T."/>
            <person name="Morin E."/>
            <person name="Murat C."/>
            <person name="Sun H."/>
            <person name="Tunlid A."/>
            <person name="Henrissat B."/>
            <person name="Grigoriev I.V."/>
            <person name="Hibbett D.S."/>
            <person name="Martin F."/>
            <person name="Nordberg H.P."/>
            <person name="Cantor M.N."/>
            <person name="Hua S.X."/>
        </authorList>
    </citation>
    <scope>NUCLEOTIDE SEQUENCE [LARGE SCALE GENOMIC DNA]</scope>
    <source>
        <strain evidence="3 4">LaAM-08-1</strain>
    </source>
</reference>
<evidence type="ECO:0000256" key="2">
    <source>
        <dbReference type="SAM" id="SignalP"/>
    </source>
</evidence>
<keyword evidence="1" id="KW-0812">Transmembrane</keyword>
<reference evidence="4" key="2">
    <citation type="submission" date="2015-01" db="EMBL/GenBank/DDBJ databases">
        <title>Evolutionary Origins and Diversification of the Mycorrhizal Mutualists.</title>
        <authorList>
            <consortium name="DOE Joint Genome Institute"/>
            <consortium name="Mycorrhizal Genomics Consortium"/>
            <person name="Kohler A."/>
            <person name="Kuo A."/>
            <person name="Nagy L.G."/>
            <person name="Floudas D."/>
            <person name="Copeland A."/>
            <person name="Barry K.W."/>
            <person name="Cichocki N."/>
            <person name="Veneault-Fourrey C."/>
            <person name="LaButti K."/>
            <person name="Lindquist E.A."/>
            <person name="Lipzen A."/>
            <person name="Lundell T."/>
            <person name="Morin E."/>
            <person name="Murat C."/>
            <person name="Riley R."/>
            <person name="Ohm R."/>
            <person name="Sun H."/>
            <person name="Tunlid A."/>
            <person name="Henrissat B."/>
            <person name="Grigoriev I.V."/>
            <person name="Hibbett D.S."/>
            <person name="Martin F."/>
        </authorList>
    </citation>
    <scope>NUCLEOTIDE SEQUENCE [LARGE SCALE GENOMIC DNA]</scope>
    <source>
        <strain evidence="4">LaAM-08-1</strain>
    </source>
</reference>
<dbReference type="OrthoDB" id="3360032at2759"/>
<dbReference type="Proteomes" id="UP000054477">
    <property type="component" value="Unassembled WGS sequence"/>
</dbReference>
<dbReference type="AlphaFoldDB" id="A0A0C9Y2B2"/>
<proteinExistence type="predicted"/>
<keyword evidence="1" id="KW-0472">Membrane</keyword>
<keyword evidence="2" id="KW-0732">Signal</keyword>
<keyword evidence="1" id="KW-1133">Transmembrane helix</keyword>